<sequence>MEQIRTEFLPFIAAVRRPPSAGRRENVVQGRERAGSRAGQRQVPIMLRQSAGRGRGEQMEPLFGSDLFQNHQEILLHSGGLYGGIDGGLDGGRRMPVAGEHEGEEWVPVLDSG</sequence>
<feature type="region of interest" description="Disordered" evidence="1">
    <location>
        <begin position="20"/>
        <end position="60"/>
    </location>
</feature>
<reference evidence="2 3" key="1">
    <citation type="journal article" date="2021" name="Hortic Res">
        <title>The domestication of Cucurbita argyrosperma as revealed by the genome of its wild relative.</title>
        <authorList>
            <person name="Barrera-Redondo J."/>
            <person name="Sanchez-de la Vega G."/>
            <person name="Aguirre-Liguori J.A."/>
            <person name="Castellanos-Morales G."/>
            <person name="Gutierrez-Guerrero Y.T."/>
            <person name="Aguirre-Dugua X."/>
            <person name="Aguirre-Planter E."/>
            <person name="Tenaillon M.I."/>
            <person name="Lira-Saade R."/>
            <person name="Eguiarte L.E."/>
        </authorList>
    </citation>
    <scope>NUCLEOTIDE SEQUENCE [LARGE SCALE GENOMIC DNA]</scope>
    <source>
        <strain evidence="2">JBR-2021</strain>
    </source>
</reference>
<dbReference type="AlphaFoldDB" id="A0AAV6MTX2"/>
<dbReference type="EMBL" id="JAGKQH010000012">
    <property type="protein sequence ID" value="KAG6586115.1"/>
    <property type="molecule type" value="Genomic_DNA"/>
</dbReference>
<feature type="region of interest" description="Disordered" evidence="1">
    <location>
        <begin position="93"/>
        <end position="113"/>
    </location>
</feature>
<comment type="caution">
    <text evidence="2">The sequence shown here is derived from an EMBL/GenBank/DDBJ whole genome shotgun (WGS) entry which is preliminary data.</text>
</comment>
<evidence type="ECO:0000256" key="1">
    <source>
        <dbReference type="SAM" id="MobiDB-lite"/>
    </source>
</evidence>
<accession>A0AAV6MTX2</accession>
<evidence type="ECO:0000313" key="2">
    <source>
        <dbReference type="EMBL" id="KAG6586115.1"/>
    </source>
</evidence>
<evidence type="ECO:0000313" key="3">
    <source>
        <dbReference type="Proteomes" id="UP000685013"/>
    </source>
</evidence>
<protein>
    <submittedName>
        <fullName evidence="2">Uncharacterized protein</fullName>
    </submittedName>
</protein>
<proteinExistence type="predicted"/>
<keyword evidence="3" id="KW-1185">Reference proteome</keyword>
<feature type="compositionally biased region" description="Basic and acidic residues" evidence="1">
    <location>
        <begin position="22"/>
        <end position="35"/>
    </location>
</feature>
<name>A0AAV6MTX2_9ROSI</name>
<organism evidence="2 3">
    <name type="scientific">Cucurbita argyrosperma subsp. sororia</name>
    <dbReference type="NCBI Taxonomy" id="37648"/>
    <lineage>
        <taxon>Eukaryota</taxon>
        <taxon>Viridiplantae</taxon>
        <taxon>Streptophyta</taxon>
        <taxon>Embryophyta</taxon>
        <taxon>Tracheophyta</taxon>
        <taxon>Spermatophyta</taxon>
        <taxon>Magnoliopsida</taxon>
        <taxon>eudicotyledons</taxon>
        <taxon>Gunneridae</taxon>
        <taxon>Pentapetalae</taxon>
        <taxon>rosids</taxon>
        <taxon>fabids</taxon>
        <taxon>Cucurbitales</taxon>
        <taxon>Cucurbitaceae</taxon>
        <taxon>Cucurbiteae</taxon>
        <taxon>Cucurbita</taxon>
    </lineage>
</organism>
<gene>
    <name evidence="2" type="ORF">SDJN03_18848</name>
</gene>
<feature type="non-terminal residue" evidence="2">
    <location>
        <position position="1"/>
    </location>
</feature>
<dbReference type="Proteomes" id="UP000685013">
    <property type="component" value="Chromosome 12"/>
</dbReference>